<keyword evidence="3" id="KW-1185">Reference proteome</keyword>
<evidence type="ECO:0000313" key="2">
    <source>
        <dbReference type="EMBL" id="MDQ0340150.1"/>
    </source>
</evidence>
<keyword evidence="1" id="KW-1133">Transmembrane helix</keyword>
<protein>
    <recommendedName>
        <fullName evidence="4">MFS transporter</fullName>
    </recommendedName>
</protein>
<feature type="transmembrane region" description="Helical" evidence="1">
    <location>
        <begin position="266"/>
        <end position="283"/>
    </location>
</feature>
<keyword evidence="1" id="KW-0812">Transmembrane</keyword>
<feature type="transmembrane region" description="Helical" evidence="1">
    <location>
        <begin position="37"/>
        <end position="62"/>
    </location>
</feature>
<dbReference type="Proteomes" id="UP001232445">
    <property type="component" value="Unassembled WGS sequence"/>
</dbReference>
<evidence type="ECO:0008006" key="4">
    <source>
        <dbReference type="Google" id="ProtNLM"/>
    </source>
</evidence>
<organism evidence="2 3">
    <name type="scientific">Caldalkalibacillus uzonensis</name>
    <dbReference type="NCBI Taxonomy" id="353224"/>
    <lineage>
        <taxon>Bacteria</taxon>
        <taxon>Bacillati</taxon>
        <taxon>Bacillota</taxon>
        <taxon>Bacilli</taxon>
        <taxon>Bacillales</taxon>
        <taxon>Bacillaceae</taxon>
        <taxon>Caldalkalibacillus</taxon>
    </lineage>
</organism>
<dbReference type="InterPro" id="IPR036259">
    <property type="entry name" value="MFS_trans_sf"/>
</dbReference>
<feature type="transmembrane region" description="Helical" evidence="1">
    <location>
        <begin position="365"/>
        <end position="382"/>
    </location>
</feature>
<evidence type="ECO:0000313" key="3">
    <source>
        <dbReference type="Proteomes" id="UP001232445"/>
    </source>
</evidence>
<feature type="transmembrane region" description="Helical" evidence="1">
    <location>
        <begin position="289"/>
        <end position="308"/>
    </location>
</feature>
<feature type="transmembrane region" description="Helical" evidence="1">
    <location>
        <begin position="339"/>
        <end position="359"/>
    </location>
</feature>
<feature type="transmembrane region" description="Helical" evidence="1">
    <location>
        <begin position="69"/>
        <end position="87"/>
    </location>
</feature>
<feature type="transmembrane region" description="Helical" evidence="1">
    <location>
        <begin position="93"/>
        <end position="114"/>
    </location>
</feature>
<sequence length="389" mass="44043">MKVPLFFMFGTFSFFAVAYSFSTLFLNIFVWKQHASLVLLGFFQMCSFAFTFAGFVLGAYLMYRLGSRLNFLLSSVAACTLYLYLLLGTFDQLVAIGLAGALNGLYIGLFFAGLNFYSLWFSDQDGLSWVMSLQYIINGLAQLLTPPLAGWIIYHQGYDAALITTLSILGCQTVSSVLTPRVRIPQAYRRRGFVMPANRRMGYVGLSAASFGFFFAFVHMSLSIFIYLFLQNEWHVGEWNMLFALLSVLTYFIVGHQLLARFHHMIASLGVLVSTVVTLTLWVPSPLTFIVFNAVISISLPMLWVPSYTNQFATIRHQVERAKANPLTKMMELLVYREFWLCVGRLAFFAFFMLVFSFFTHQGLAVLLMVLCFMPAAIYVLSSPGKHRV</sequence>
<evidence type="ECO:0000256" key="1">
    <source>
        <dbReference type="SAM" id="Phobius"/>
    </source>
</evidence>
<keyword evidence="1" id="KW-0472">Membrane</keyword>
<dbReference type="RefSeq" id="WP_307341263.1">
    <property type="nucleotide sequence ID" value="NZ_JAUSUQ010000012.1"/>
</dbReference>
<gene>
    <name evidence="2" type="ORF">J2S00_002955</name>
</gene>
<reference evidence="2 3" key="1">
    <citation type="submission" date="2023-07" db="EMBL/GenBank/DDBJ databases">
        <title>Genomic Encyclopedia of Type Strains, Phase IV (KMG-IV): sequencing the most valuable type-strain genomes for metagenomic binning, comparative biology and taxonomic classification.</title>
        <authorList>
            <person name="Goeker M."/>
        </authorList>
    </citation>
    <scope>NUCLEOTIDE SEQUENCE [LARGE SCALE GENOMIC DNA]</scope>
    <source>
        <strain evidence="2 3">DSM 17740</strain>
    </source>
</reference>
<dbReference type="Gene3D" id="1.20.1250.20">
    <property type="entry name" value="MFS general substrate transporter like domains"/>
    <property type="match status" value="1"/>
</dbReference>
<comment type="caution">
    <text evidence="2">The sequence shown here is derived from an EMBL/GenBank/DDBJ whole genome shotgun (WGS) entry which is preliminary data.</text>
</comment>
<feature type="transmembrane region" description="Helical" evidence="1">
    <location>
        <begin position="236"/>
        <end position="254"/>
    </location>
</feature>
<feature type="transmembrane region" description="Helical" evidence="1">
    <location>
        <begin position="203"/>
        <end position="230"/>
    </location>
</feature>
<feature type="transmembrane region" description="Helical" evidence="1">
    <location>
        <begin position="160"/>
        <end position="182"/>
    </location>
</feature>
<feature type="transmembrane region" description="Helical" evidence="1">
    <location>
        <begin position="7"/>
        <end position="31"/>
    </location>
</feature>
<proteinExistence type="predicted"/>
<feature type="transmembrane region" description="Helical" evidence="1">
    <location>
        <begin position="135"/>
        <end position="154"/>
    </location>
</feature>
<dbReference type="SUPFAM" id="SSF103473">
    <property type="entry name" value="MFS general substrate transporter"/>
    <property type="match status" value="1"/>
</dbReference>
<accession>A0ABU0CUP4</accession>
<name>A0ABU0CUP4_9BACI</name>
<dbReference type="EMBL" id="JAUSUQ010000012">
    <property type="protein sequence ID" value="MDQ0340150.1"/>
    <property type="molecule type" value="Genomic_DNA"/>
</dbReference>